<dbReference type="InterPro" id="IPR051219">
    <property type="entry name" value="Heterochromatin_chromo-domain"/>
</dbReference>
<dbReference type="InterPro" id="IPR023779">
    <property type="entry name" value="Chromodomain_CS"/>
</dbReference>
<dbReference type="EMBL" id="FN653044">
    <property type="protein sequence ID" value="CBY24230.1"/>
    <property type="molecule type" value="Genomic_DNA"/>
</dbReference>
<evidence type="ECO:0000313" key="5">
    <source>
        <dbReference type="EMBL" id="CBY24230.1"/>
    </source>
</evidence>
<dbReference type="Gene3D" id="2.40.50.40">
    <property type="match status" value="2"/>
</dbReference>
<feature type="compositionally biased region" description="Basic and acidic residues" evidence="3">
    <location>
        <begin position="311"/>
        <end position="322"/>
    </location>
</feature>
<feature type="compositionally biased region" description="Acidic residues" evidence="3">
    <location>
        <begin position="297"/>
        <end position="310"/>
    </location>
</feature>
<dbReference type="Pfam" id="PF00385">
    <property type="entry name" value="Chromo"/>
    <property type="match status" value="1"/>
</dbReference>
<evidence type="ECO:0000259" key="4">
    <source>
        <dbReference type="PROSITE" id="PS50013"/>
    </source>
</evidence>
<keyword evidence="2" id="KW-0539">Nucleus</keyword>
<gene>
    <name evidence="5" type="ORF">GSOID_T00009581001</name>
</gene>
<evidence type="ECO:0000313" key="6">
    <source>
        <dbReference type="Proteomes" id="UP000001307"/>
    </source>
</evidence>
<dbReference type="Proteomes" id="UP000001307">
    <property type="component" value="Unassembled WGS sequence"/>
</dbReference>
<keyword evidence="6" id="KW-1185">Reference proteome</keyword>
<dbReference type="PROSITE" id="PS00598">
    <property type="entry name" value="CHROMO_1"/>
    <property type="match status" value="1"/>
</dbReference>
<dbReference type="SMART" id="SM00298">
    <property type="entry name" value="CHROMO"/>
    <property type="match status" value="1"/>
</dbReference>
<evidence type="ECO:0000256" key="3">
    <source>
        <dbReference type="SAM" id="MobiDB-lite"/>
    </source>
</evidence>
<feature type="region of interest" description="Disordered" evidence="3">
    <location>
        <begin position="287"/>
        <end position="326"/>
    </location>
</feature>
<dbReference type="SUPFAM" id="SSF54160">
    <property type="entry name" value="Chromo domain-like"/>
    <property type="match status" value="2"/>
</dbReference>
<dbReference type="PANTHER" id="PTHR22812">
    <property type="entry name" value="CHROMOBOX PROTEIN"/>
    <property type="match status" value="1"/>
</dbReference>
<evidence type="ECO:0000256" key="1">
    <source>
        <dbReference type="ARBA" id="ARBA00004123"/>
    </source>
</evidence>
<sequence>MPQLSMDAFVTKKLQKLSTASDTEPDSNLNQNITVDETNLMVAIDSIESSRQAGSLDDGCSGDFLHENRIRNERKELETDSAEKVSTLQIVISDDEDHAKSPKTLVQGNATDSKDIKGTQKKEEQKTKKRREKTEFIVESVKDHRYRNGKMEYLVKWRNYPSSDNSWEPEEHLVNCTGILDTYAGVKEKEKRNRLRQFPEVNYKHTGFARGLTFDELLGFHDDFGEFEALIKWKKDGSGQTHCDLVPVDEIYTKAPSIITDFMTTIIRNGNPMVQKARKDAELLEEVLDESGSNSDTSEESADETADEDEPRLNGELPKEYGEIVSTNDLQNPVIVGVYHINDSSYHSSEKYRT</sequence>
<dbReference type="InterPro" id="IPR023780">
    <property type="entry name" value="Chromo_domain"/>
</dbReference>
<dbReference type="InterPro" id="IPR000953">
    <property type="entry name" value="Chromo/chromo_shadow_dom"/>
</dbReference>
<dbReference type="GO" id="GO:0005634">
    <property type="term" value="C:nucleus"/>
    <property type="evidence" value="ECO:0007669"/>
    <property type="project" value="UniProtKB-SubCell"/>
</dbReference>
<name>E4XF45_OIKDI</name>
<dbReference type="InterPro" id="IPR017984">
    <property type="entry name" value="Chromo_dom_subgr"/>
</dbReference>
<dbReference type="AlphaFoldDB" id="E4XF45"/>
<dbReference type="InParanoid" id="E4XF45"/>
<proteinExistence type="predicted"/>
<comment type="subcellular location">
    <subcellularLocation>
        <location evidence="1">Nucleus</location>
    </subcellularLocation>
</comment>
<dbReference type="PRINTS" id="PR00504">
    <property type="entry name" value="CHROMODOMAIN"/>
</dbReference>
<feature type="compositionally biased region" description="Basic and acidic residues" evidence="3">
    <location>
        <begin position="112"/>
        <end position="129"/>
    </location>
</feature>
<reference evidence="5" key="1">
    <citation type="journal article" date="2010" name="Science">
        <title>Plasticity of animal genome architecture unmasked by rapid evolution of a pelagic tunicate.</title>
        <authorList>
            <person name="Denoeud F."/>
            <person name="Henriet S."/>
            <person name="Mungpakdee S."/>
            <person name="Aury J.M."/>
            <person name="Da Silva C."/>
            <person name="Brinkmann H."/>
            <person name="Mikhaleva J."/>
            <person name="Olsen L.C."/>
            <person name="Jubin C."/>
            <person name="Canestro C."/>
            <person name="Bouquet J.M."/>
            <person name="Danks G."/>
            <person name="Poulain J."/>
            <person name="Campsteijn C."/>
            <person name="Adamski M."/>
            <person name="Cross I."/>
            <person name="Yadetie F."/>
            <person name="Muffato M."/>
            <person name="Louis A."/>
            <person name="Butcher S."/>
            <person name="Tsagkogeorga G."/>
            <person name="Konrad A."/>
            <person name="Singh S."/>
            <person name="Jensen M.F."/>
            <person name="Cong E.H."/>
            <person name="Eikeseth-Otteraa H."/>
            <person name="Noel B."/>
            <person name="Anthouard V."/>
            <person name="Porcel B.M."/>
            <person name="Kachouri-Lafond R."/>
            <person name="Nishino A."/>
            <person name="Ugolini M."/>
            <person name="Chourrout P."/>
            <person name="Nishida H."/>
            <person name="Aasland R."/>
            <person name="Huzurbazar S."/>
            <person name="Westhof E."/>
            <person name="Delsuc F."/>
            <person name="Lehrach H."/>
            <person name="Reinhardt R."/>
            <person name="Weissenbach J."/>
            <person name="Roy S.W."/>
            <person name="Artiguenave F."/>
            <person name="Postlethwait J.H."/>
            <person name="Manak J.R."/>
            <person name="Thompson E.M."/>
            <person name="Jaillon O."/>
            <person name="Du Pasquier L."/>
            <person name="Boudinot P."/>
            <person name="Liberles D.A."/>
            <person name="Volff J.N."/>
            <person name="Philippe H."/>
            <person name="Lenhard B."/>
            <person name="Roest Crollius H."/>
            <person name="Wincker P."/>
            <person name="Chourrout D."/>
        </authorList>
    </citation>
    <scope>NUCLEOTIDE SEQUENCE [LARGE SCALE GENOMIC DNA]</scope>
</reference>
<dbReference type="PROSITE" id="PS50013">
    <property type="entry name" value="CHROMO_2"/>
    <property type="match status" value="1"/>
</dbReference>
<dbReference type="InterPro" id="IPR016197">
    <property type="entry name" value="Chromo-like_dom_sf"/>
</dbReference>
<evidence type="ECO:0000256" key="2">
    <source>
        <dbReference type="ARBA" id="ARBA00023242"/>
    </source>
</evidence>
<accession>E4XF45</accession>
<feature type="region of interest" description="Disordered" evidence="3">
    <location>
        <begin position="93"/>
        <end position="129"/>
    </location>
</feature>
<feature type="domain" description="Chromo" evidence="4">
    <location>
        <begin position="136"/>
        <end position="183"/>
    </location>
</feature>
<organism evidence="5">
    <name type="scientific">Oikopleura dioica</name>
    <name type="common">Tunicate</name>
    <dbReference type="NCBI Taxonomy" id="34765"/>
    <lineage>
        <taxon>Eukaryota</taxon>
        <taxon>Metazoa</taxon>
        <taxon>Chordata</taxon>
        <taxon>Tunicata</taxon>
        <taxon>Appendicularia</taxon>
        <taxon>Copelata</taxon>
        <taxon>Oikopleuridae</taxon>
        <taxon>Oikopleura</taxon>
    </lineage>
</organism>
<dbReference type="OrthoDB" id="1918685at2759"/>
<dbReference type="CDD" id="cd00034">
    <property type="entry name" value="CSD"/>
    <property type="match status" value="1"/>
</dbReference>
<protein>
    <recommendedName>
        <fullName evidence="4">Chromo domain-containing protein</fullName>
    </recommendedName>
</protein>
<dbReference type="CDD" id="cd00024">
    <property type="entry name" value="CD_CSD"/>
    <property type="match status" value="1"/>
</dbReference>